<keyword evidence="1" id="KW-0808">Transferase</keyword>
<dbReference type="AlphaFoldDB" id="A0A7X4GT04"/>
<dbReference type="InterPro" id="IPR051531">
    <property type="entry name" value="N-acetyltransferase"/>
</dbReference>
<dbReference type="PROSITE" id="PS51186">
    <property type="entry name" value="GNAT"/>
    <property type="match status" value="1"/>
</dbReference>
<proteinExistence type="inferred from homology"/>
<evidence type="ECO:0000256" key="3">
    <source>
        <dbReference type="ARBA" id="ARBA00038502"/>
    </source>
</evidence>
<dbReference type="SUPFAM" id="SSF55729">
    <property type="entry name" value="Acyl-CoA N-acyltransferases (Nat)"/>
    <property type="match status" value="1"/>
</dbReference>
<feature type="domain" description="N-acetyltransferase" evidence="4">
    <location>
        <begin position="1"/>
        <end position="170"/>
    </location>
</feature>
<name>A0A7X4GT04_9BURK</name>
<reference evidence="5 6" key="1">
    <citation type="submission" date="2019-12" db="EMBL/GenBank/DDBJ databases">
        <title>Novel species isolated from a subtropical stream in China.</title>
        <authorList>
            <person name="Lu H."/>
        </authorList>
    </citation>
    <scope>NUCLEOTIDE SEQUENCE [LARGE SCALE GENOMIC DNA]</scope>
    <source>
        <strain evidence="5 6">FT55W</strain>
    </source>
</reference>
<evidence type="ECO:0000313" key="6">
    <source>
        <dbReference type="Proteomes" id="UP000450012"/>
    </source>
</evidence>
<organism evidence="5 6">
    <name type="scientific">Duganella rivi</name>
    <dbReference type="NCBI Taxonomy" id="2666083"/>
    <lineage>
        <taxon>Bacteria</taxon>
        <taxon>Pseudomonadati</taxon>
        <taxon>Pseudomonadota</taxon>
        <taxon>Betaproteobacteria</taxon>
        <taxon>Burkholderiales</taxon>
        <taxon>Oxalobacteraceae</taxon>
        <taxon>Telluria group</taxon>
        <taxon>Duganella</taxon>
    </lineage>
</organism>
<dbReference type="PANTHER" id="PTHR43792">
    <property type="entry name" value="GNAT FAMILY, PUTATIVE (AFU_ORTHOLOGUE AFUA_3G00765)-RELATED-RELATED"/>
    <property type="match status" value="1"/>
</dbReference>
<dbReference type="Pfam" id="PF13302">
    <property type="entry name" value="Acetyltransf_3"/>
    <property type="match status" value="1"/>
</dbReference>
<evidence type="ECO:0000256" key="1">
    <source>
        <dbReference type="ARBA" id="ARBA00022679"/>
    </source>
</evidence>
<dbReference type="PANTHER" id="PTHR43792:SF8">
    <property type="entry name" value="[RIBOSOMAL PROTEIN US5]-ALANINE N-ACETYLTRANSFERASE"/>
    <property type="match status" value="1"/>
</dbReference>
<gene>
    <name evidence="5" type="ORF">GTP45_17575</name>
</gene>
<accession>A0A7X4GT04</accession>
<comment type="similarity">
    <text evidence="3">Belongs to the acetyltransferase family. RimJ subfamily.</text>
</comment>
<dbReference type="GO" id="GO:0008999">
    <property type="term" value="F:protein-N-terminal-alanine acetyltransferase activity"/>
    <property type="evidence" value="ECO:0007669"/>
    <property type="project" value="TreeGrafter"/>
</dbReference>
<comment type="caution">
    <text evidence="5">The sequence shown here is derived from an EMBL/GenBank/DDBJ whole genome shotgun (WGS) entry which is preliminary data.</text>
</comment>
<dbReference type="Proteomes" id="UP000450012">
    <property type="component" value="Unassembled WGS sequence"/>
</dbReference>
<dbReference type="GO" id="GO:0005737">
    <property type="term" value="C:cytoplasm"/>
    <property type="evidence" value="ECO:0007669"/>
    <property type="project" value="TreeGrafter"/>
</dbReference>
<dbReference type="InterPro" id="IPR016181">
    <property type="entry name" value="Acyl_CoA_acyltransferase"/>
</dbReference>
<sequence length="170" mass="18849">MNIRTLQADDVERLLAFELANRAWFEQHVEARDPAFYSEAGVAAHIADYLDSYAAGILHPCVLTNDDGTRIIGRANLRRIDRVAGSGEVGYRIAHDEARKGLASLALTHLQQLARAQYGLHFLNAWISDQNAGSKRVMDKCGFTRDALAPPQVVQVQGADHVSHLFQCRL</sequence>
<dbReference type="Gene3D" id="3.40.630.30">
    <property type="match status" value="1"/>
</dbReference>
<dbReference type="InterPro" id="IPR000182">
    <property type="entry name" value="GNAT_dom"/>
</dbReference>
<evidence type="ECO:0000256" key="2">
    <source>
        <dbReference type="ARBA" id="ARBA00023315"/>
    </source>
</evidence>
<evidence type="ECO:0000313" key="5">
    <source>
        <dbReference type="EMBL" id="MYM68630.1"/>
    </source>
</evidence>
<keyword evidence="2" id="KW-0012">Acyltransferase</keyword>
<protein>
    <submittedName>
        <fullName evidence="5">GNAT family N-acetyltransferase</fullName>
    </submittedName>
</protein>
<keyword evidence="6" id="KW-1185">Reference proteome</keyword>
<dbReference type="EMBL" id="WWCK01000005">
    <property type="protein sequence ID" value="MYM68630.1"/>
    <property type="molecule type" value="Genomic_DNA"/>
</dbReference>
<evidence type="ECO:0000259" key="4">
    <source>
        <dbReference type="PROSITE" id="PS51186"/>
    </source>
</evidence>
<dbReference type="RefSeq" id="WP_161015173.1">
    <property type="nucleotide sequence ID" value="NZ_WWCK01000005.1"/>
</dbReference>